<dbReference type="Proteomes" id="UP000001514">
    <property type="component" value="Unassembled WGS sequence"/>
</dbReference>
<dbReference type="OrthoDB" id="783434at2759"/>
<dbReference type="OMA" id="ESEMMNE"/>
<dbReference type="KEGG" id="smo:SELMODRAFT_422485"/>
<feature type="compositionally biased region" description="Basic and acidic residues" evidence="1">
    <location>
        <begin position="414"/>
        <end position="429"/>
    </location>
</feature>
<name>D8SIK7_SELML</name>
<dbReference type="FunCoup" id="D8SIK7">
    <property type="interactions" value="1002"/>
</dbReference>
<reference evidence="2 3" key="1">
    <citation type="journal article" date="2011" name="Science">
        <title>The Selaginella genome identifies genetic changes associated with the evolution of vascular plants.</title>
        <authorList>
            <person name="Banks J.A."/>
            <person name="Nishiyama T."/>
            <person name="Hasebe M."/>
            <person name="Bowman J.L."/>
            <person name="Gribskov M."/>
            <person name="dePamphilis C."/>
            <person name="Albert V.A."/>
            <person name="Aono N."/>
            <person name="Aoyama T."/>
            <person name="Ambrose B.A."/>
            <person name="Ashton N.W."/>
            <person name="Axtell M.J."/>
            <person name="Barker E."/>
            <person name="Barker M.S."/>
            <person name="Bennetzen J.L."/>
            <person name="Bonawitz N.D."/>
            <person name="Chapple C."/>
            <person name="Cheng C."/>
            <person name="Correa L.G."/>
            <person name="Dacre M."/>
            <person name="DeBarry J."/>
            <person name="Dreyer I."/>
            <person name="Elias M."/>
            <person name="Engstrom E.M."/>
            <person name="Estelle M."/>
            <person name="Feng L."/>
            <person name="Finet C."/>
            <person name="Floyd S.K."/>
            <person name="Frommer W.B."/>
            <person name="Fujita T."/>
            <person name="Gramzow L."/>
            <person name="Gutensohn M."/>
            <person name="Harholt J."/>
            <person name="Hattori M."/>
            <person name="Heyl A."/>
            <person name="Hirai T."/>
            <person name="Hiwatashi Y."/>
            <person name="Ishikawa M."/>
            <person name="Iwata M."/>
            <person name="Karol K.G."/>
            <person name="Koehler B."/>
            <person name="Kolukisaoglu U."/>
            <person name="Kubo M."/>
            <person name="Kurata T."/>
            <person name="Lalonde S."/>
            <person name="Li K."/>
            <person name="Li Y."/>
            <person name="Litt A."/>
            <person name="Lyons E."/>
            <person name="Manning G."/>
            <person name="Maruyama T."/>
            <person name="Michael T.P."/>
            <person name="Mikami K."/>
            <person name="Miyazaki S."/>
            <person name="Morinaga S."/>
            <person name="Murata T."/>
            <person name="Mueller-Roeber B."/>
            <person name="Nelson D.R."/>
            <person name="Obara M."/>
            <person name="Oguri Y."/>
            <person name="Olmstead R.G."/>
            <person name="Onodera N."/>
            <person name="Petersen B.L."/>
            <person name="Pils B."/>
            <person name="Prigge M."/>
            <person name="Rensing S.A."/>
            <person name="Riano-Pachon D.M."/>
            <person name="Roberts A.W."/>
            <person name="Sato Y."/>
            <person name="Scheller H.V."/>
            <person name="Schulz B."/>
            <person name="Schulz C."/>
            <person name="Shakirov E.V."/>
            <person name="Shibagaki N."/>
            <person name="Shinohara N."/>
            <person name="Shippen D.E."/>
            <person name="Soerensen I."/>
            <person name="Sotooka R."/>
            <person name="Sugimoto N."/>
            <person name="Sugita M."/>
            <person name="Sumikawa N."/>
            <person name="Tanurdzic M."/>
            <person name="Theissen G."/>
            <person name="Ulvskov P."/>
            <person name="Wakazuki S."/>
            <person name="Weng J.K."/>
            <person name="Willats W.W."/>
            <person name="Wipf D."/>
            <person name="Wolf P.G."/>
            <person name="Yang L."/>
            <person name="Zimmer A.D."/>
            <person name="Zhu Q."/>
            <person name="Mitros T."/>
            <person name="Hellsten U."/>
            <person name="Loque D."/>
            <person name="Otillar R."/>
            <person name="Salamov A."/>
            <person name="Schmutz J."/>
            <person name="Shapiro H."/>
            <person name="Lindquist E."/>
            <person name="Lucas S."/>
            <person name="Rokhsar D."/>
            <person name="Grigoriev I.V."/>
        </authorList>
    </citation>
    <scope>NUCLEOTIDE SEQUENCE [LARGE SCALE GENOMIC DNA]</scope>
</reference>
<dbReference type="Gramene" id="EFJ15516">
    <property type="protein sequence ID" value="EFJ15516"/>
    <property type="gene ID" value="SELMODRAFT_422485"/>
</dbReference>
<dbReference type="InParanoid" id="D8SIK7"/>
<feature type="compositionally biased region" description="Acidic residues" evidence="1">
    <location>
        <begin position="468"/>
        <end position="477"/>
    </location>
</feature>
<proteinExistence type="predicted"/>
<organism evidence="3">
    <name type="scientific">Selaginella moellendorffii</name>
    <name type="common">Spikemoss</name>
    <dbReference type="NCBI Taxonomy" id="88036"/>
    <lineage>
        <taxon>Eukaryota</taxon>
        <taxon>Viridiplantae</taxon>
        <taxon>Streptophyta</taxon>
        <taxon>Embryophyta</taxon>
        <taxon>Tracheophyta</taxon>
        <taxon>Lycopodiopsida</taxon>
        <taxon>Selaginellales</taxon>
        <taxon>Selaginellaceae</taxon>
        <taxon>Selaginella</taxon>
    </lineage>
</organism>
<gene>
    <name evidence="2" type="ORF">SELMODRAFT_422485</name>
</gene>
<evidence type="ECO:0000313" key="2">
    <source>
        <dbReference type="EMBL" id="EFJ15516.1"/>
    </source>
</evidence>
<dbReference type="eggNOG" id="ENOG502QSSX">
    <property type="taxonomic scope" value="Eukaryota"/>
</dbReference>
<dbReference type="HOGENOM" id="CLU_550309_0_0_1"/>
<feature type="region of interest" description="Disordered" evidence="1">
    <location>
        <begin position="414"/>
        <end position="496"/>
    </location>
</feature>
<evidence type="ECO:0000313" key="3">
    <source>
        <dbReference type="Proteomes" id="UP000001514"/>
    </source>
</evidence>
<dbReference type="AlphaFoldDB" id="D8SIK7"/>
<accession>D8SIK7</accession>
<protein>
    <submittedName>
        <fullName evidence="2">Uncharacterized protein</fullName>
    </submittedName>
</protein>
<sequence length="496" mass="56441">MATLQLALQKTSSIKMFEQPRQGLRGLVGIGKPVVQQRIVRPPDIANPRVGESFTHLKLTAEKMLQEQACVKSDLEIANSKLAKAEEELRALEAKNQEISNENAMLKVKHSEDTKLWTSVEAKVSSASAFFEQITETLHALEIQVQQAEATKKLVEERLLTRDEVIEKDLARLRTSLQEATLKLETAEKNSEYKQLLLKEQESAAQKIATLEKTLLETRKQSELQLEAKQADIAKHLRELSQKNDQAMLEMKRHEINKLQESHKQALEQVSAKHEELQSKYNGLLLSMKKVEAELEIAKAKFGELSERDRRQQSDLADNKKELELVAVEKRELEKKLNDTVEDLQKKHMASLARVDAELERIKARNEELLERQQQQQADLADKKKELDLVSLEKSDIEKKLKDQIEELQSKLESQIEKKAAEAPPDAKKTYAKRKRVQSTATKEATPKTKPRASSRKKPTKKQIVSLNDDDDDDDGNDLFGEGCLDPYADDPYAFG</sequence>
<dbReference type="STRING" id="88036.D8SIK7"/>
<evidence type="ECO:0000256" key="1">
    <source>
        <dbReference type="SAM" id="MobiDB-lite"/>
    </source>
</evidence>
<keyword evidence="3" id="KW-1185">Reference proteome</keyword>
<feature type="compositionally biased region" description="Basic residues" evidence="1">
    <location>
        <begin position="449"/>
        <end position="461"/>
    </location>
</feature>
<dbReference type="EMBL" id="GL377622">
    <property type="protein sequence ID" value="EFJ15516.1"/>
    <property type="molecule type" value="Genomic_DNA"/>
</dbReference>